<dbReference type="AlphaFoldDB" id="A0A4W5LZU7"/>
<reference evidence="2" key="2">
    <citation type="submission" date="2025-08" db="UniProtKB">
        <authorList>
            <consortium name="Ensembl"/>
        </authorList>
    </citation>
    <scope>IDENTIFICATION</scope>
</reference>
<feature type="compositionally biased region" description="Pro residues" evidence="1">
    <location>
        <begin position="1"/>
        <end position="14"/>
    </location>
</feature>
<evidence type="ECO:0000256" key="1">
    <source>
        <dbReference type="SAM" id="MobiDB-lite"/>
    </source>
</evidence>
<evidence type="ECO:0000313" key="3">
    <source>
        <dbReference type="Proteomes" id="UP000314982"/>
    </source>
</evidence>
<feature type="region of interest" description="Disordered" evidence="1">
    <location>
        <begin position="1"/>
        <end position="57"/>
    </location>
</feature>
<dbReference type="GeneTree" id="ENSGT00940000165134"/>
<dbReference type="Proteomes" id="UP000314982">
    <property type="component" value="Unassembled WGS sequence"/>
</dbReference>
<protein>
    <submittedName>
        <fullName evidence="2">Uncharacterized protein</fullName>
    </submittedName>
</protein>
<proteinExistence type="predicted"/>
<evidence type="ECO:0000313" key="2">
    <source>
        <dbReference type="Ensembl" id="ENSHHUP00000030515.1"/>
    </source>
</evidence>
<reference evidence="2" key="3">
    <citation type="submission" date="2025-09" db="UniProtKB">
        <authorList>
            <consortium name="Ensembl"/>
        </authorList>
    </citation>
    <scope>IDENTIFICATION</scope>
</reference>
<reference evidence="3" key="1">
    <citation type="submission" date="2018-06" db="EMBL/GenBank/DDBJ databases">
        <title>Genome assembly of Danube salmon.</title>
        <authorList>
            <person name="Macqueen D.J."/>
            <person name="Gundappa M.K."/>
        </authorList>
    </citation>
    <scope>NUCLEOTIDE SEQUENCE [LARGE SCALE GENOMIC DNA]</scope>
</reference>
<sequence length="108" mass="12198">MKVSPPNPFPPLLLSPPAQYGRSDSYRVATTQDKDGKSSPSKKSKKGKDMDELKKEVPITEHKMSIEECCRKFNTDIVQVTPPTALYHRGLSMLYHGDASRRRVLLCH</sequence>
<name>A0A4W5LZU7_9TELE</name>
<dbReference type="Ensembl" id="ENSHHUT00000031788.1">
    <property type="protein sequence ID" value="ENSHHUP00000030515.1"/>
    <property type="gene ID" value="ENSHHUG00000019447.1"/>
</dbReference>
<accession>A0A4W5LZU7</accession>
<organism evidence="2 3">
    <name type="scientific">Hucho hucho</name>
    <name type="common">huchen</name>
    <dbReference type="NCBI Taxonomy" id="62062"/>
    <lineage>
        <taxon>Eukaryota</taxon>
        <taxon>Metazoa</taxon>
        <taxon>Chordata</taxon>
        <taxon>Craniata</taxon>
        <taxon>Vertebrata</taxon>
        <taxon>Euteleostomi</taxon>
        <taxon>Actinopterygii</taxon>
        <taxon>Neopterygii</taxon>
        <taxon>Teleostei</taxon>
        <taxon>Protacanthopterygii</taxon>
        <taxon>Salmoniformes</taxon>
        <taxon>Salmonidae</taxon>
        <taxon>Salmoninae</taxon>
        <taxon>Hucho</taxon>
    </lineage>
</organism>
<keyword evidence="3" id="KW-1185">Reference proteome</keyword>
<feature type="compositionally biased region" description="Basic and acidic residues" evidence="1">
    <location>
        <begin position="47"/>
        <end position="57"/>
    </location>
</feature>